<evidence type="ECO:0000259" key="19">
    <source>
        <dbReference type="PROSITE" id="PS51762"/>
    </source>
</evidence>
<keyword evidence="9" id="KW-0325">Glycoprotein</keyword>
<evidence type="ECO:0000313" key="20">
    <source>
        <dbReference type="EMBL" id="QUC23586.1"/>
    </source>
</evidence>
<evidence type="ECO:0000256" key="16">
    <source>
        <dbReference type="PIRSR" id="PIRSR037299-1"/>
    </source>
</evidence>
<keyword evidence="12" id="KW-0961">Cell wall biogenesis/degradation</keyword>
<dbReference type="PROSITE" id="PS51762">
    <property type="entry name" value="GH16_2"/>
    <property type="match status" value="1"/>
</dbReference>
<dbReference type="PANTHER" id="PTHR10963:SF22">
    <property type="entry name" value="GLYCOSIDASE CRH2-RELATED"/>
    <property type="match status" value="1"/>
</dbReference>
<keyword evidence="3" id="KW-0336">GPI-anchor</keyword>
<dbReference type="Gene3D" id="2.60.120.200">
    <property type="match status" value="1"/>
</dbReference>
<protein>
    <recommendedName>
        <fullName evidence="15">Crh-like protein</fullName>
        <ecNumber evidence="15">3.2.-.-</ecNumber>
    </recommendedName>
</protein>
<dbReference type="KEGG" id="uvi:66068604"/>
<feature type="signal peptide" evidence="18">
    <location>
        <begin position="1"/>
        <end position="18"/>
    </location>
</feature>
<dbReference type="GO" id="GO:0016757">
    <property type="term" value="F:glycosyltransferase activity"/>
    <property type="evidence" value="ECO:0007669"/>
    <property type="project" value="UniProtKB-KW"/>
</dbReference>
<dbReference type="InterPro" id="IPR018371">
    <property type="entry name" value="Chitin-binding_1_CS"/>
</dbReference>
<evidence type="ECO:0000256" key="5">
    <source>
        <dbReference type="ARBA" id="ARBA00022679"/>
    </source>
</evidence>
<name>A0A8E5ML62_USTVR</name>
<evidence type="ECO:0000256" key="2">
    <source>
        <dbReference type="ARBA" id="ARBA00004589"/>
    </source>
</evidence>
<keyword evidence="21" id="KW-1185">Reference proteome</keyword>
<dbReference type="InterPro" id="IPR000757">
    <property type="entry name" value="Beta-glucanase-like"/>
</dbReference>
<dbReference type="GO" id="GO:0008061">
    <property type="term" value="F:chitin binding"/>
    <property type="evidence" value="ECO:0007669"/>
    <property type="project" value="InterPro"/>
</dbReference>
<dbReference type="EMBL" id="CP072759">
    <property type="protein sequence ID" value="QUC23586.1"/>
    <property type="molecule type" value="Genomic_DNA"/>
</dbReference>
<keyword evidence="7 15" id="KW-0378">Hydrolase</keyword>
<keyword evidence="5" id="KW-0808">Transferase</keyword>
<feature type="compositionally biased region" description="Low complexity" evidence="17">
    <location>
        <begin position="431"/>
        <end position="450"/>
    </location>
</feature>
<dbReference type="GO" id="GO:0031505">
    <property type="term" value="P:fungal-type cell wall organization"/>
    <property type="evidence" value="ECO:0007669"/>
    <property type="project" value="TreeGrafter"/>
</dbReference>
<keyword evidence="8 15" id="KW-0472">Membrane</keyword>
<comment type="subcellular location">
    <subcellularLocation>
        <location evidence="2">Membrane</location>
        <topology evidence="2">Lipid-anchor</topology>
        <topology evidence="2">GPI-anchor</topology>
    </subcellularLocation>
</comment>
<dbReference type="AlphaFoldDB" id="A0A8E5ML62"/>
<keyword evidence="10" id="KW-0449">Lipoprotein</keyword>
<comment type="function">
    <text evidence="14">Dual chitinase/transglycosylase that plays a role in cell wall architecture. Chitinase and transglycosylase activities are coupled. Required for the polysaccharide cross-linking at the septa and the cell wall. More specifically, transfers chitin to 1,6-beta-glucan in the cell wall.</text>
</comment>
<evidence type="ECO:0000256" key="9">
    <source>
        <dbReference type="ARBA" id="ARBA00023180"/>
    </source>
</evidence>
<feature type="compositionally biased region" description="Gly residues" evidence="17">
    <location>
        <begin position="394"/>
        <end position="412"/>
    </location>
</feature>
<evidence type="ECO:0000256" key="18">
    <source>
        <dbReference type="SAM" id="SignalP"/>
    </source>
</evidence>
<dbReference type="InterPro" id="IPR050546">
    <property type="entry name" value="Glycosyl_Hydrlase_16"/>
</dbReference>
<dbReference type="Pfam" id="PF00722">
    <property type="entry name" value="Glyco_hydro_16"/>
    <property type="match status" value="1"/>
</dbReference>
<dbReference type="GO" id="GO:0005975">
    <property type="term" value="P:carbohydrate metabolic process"/>
    <property type="evidence" value="ECO:0007669"/>
    <property type="project" value="InterPro"/>
</dbReference>
<dbReference type="GeneID" id="66068604"/>
<keyword evidence="11" id="KW-0326">Glycosidase</keyword>
<dbReference type="FunFam" id="2.60.120.200:FF:000159">
    <property type="entry name" value="Glycosidase"/>
    <property type="match status" value="1"/>
</dbReference>
<dbReference type="GO" id="GO:0098552">
    <property type="term" value="C:side of membrane"/>
    <property type="evidence" value="ECO:0007669"/>
    <property type="project" value="UniProtKB-KW"/>
</dbReference>
<evidence type="ECO:0000256" key="14">
    <source>
        <dbReference type="ARBA" id="ARBA00093308"/>
    </source>
</evidence>
<feature type="compositionally biased region" description="Polar residues" evidence="17">
    <location>
        <begin position="419"/>
        <end position="430"/>
    </location>
</feature>
<evidence type="ECO:0000256" key="15">
    <source>
        <dbReference type="PIRNR" id="PIRNR037299"/>
    </source>
</evidence>
<comment type="catalytic activity">
    <reaction evidence="1">
        <text>Random endo-hydrolysis of N-acetyl-beta-D-glucosaminide (1-&gt;4)-beta-linkages in chitin and chitodextrins.</text>
        <dbReference type="EC" id="3.2.1.14"/>
    </reaction>
</comment>
<feature type="chain" id="PRO_5034839345" description="Crh-like protein" evidence="18">
    <location>
        <begin position="19"/>
        <end position="470"/>
    </location>
</feature>
<dbReference type="InterPro" id="IPR017168">
    <property type="entry name" value="CHR-like"/>
</dbReference>
<dbReference type="PROSITE" id="PS00026">
    <property type="entry name" value="CHIT_BIND_I_1"/>
    <property type="match status" value="1"/>
</dbReference>
<feature type="region of interest" description="Disordered" evidence="17">
    <location>
        <begin position="336"/>
        <end position="450"/>
    </location>
</feature>
<evidence type="ECO:0000313" key="21">
    <source>
        <dbReference type="Proteomes" id="UP000027002"/>
    </source>
</evidence>
<evidence type="ECO:0000256" key="11">
    <source>
        <dbReference type="ARBA" id="ARBA00023295"/>
    </source>
</evidence>
<evidence type="ECO:0000256" key="7">
    <source>
        <dbReference type="ARBA" id="ARBA00022801"/>
    </source>
</evidence>
<evidence type="ECO:0000256" key="4">
    <source>
        <dbReference type="ARBA" id="ARBA00022676"/>
    </source>
</evidence>
<feature type="active site" description="Nucleophile" evidence="16">
    <location>
        <position position="157"/>
    </location>
</feature>
<dbReference type="GO" id="GO:0008843">
    <property type="term" value="F:endochitinase activity"/>
    <property type="evidence" value="ECO:0007669"/>
    <property type="project" value="UniProtKB-EC"/>
</dbReference>
<evidence type="ECO:0000256" key="17">
    <source>
        <dbReference type="SAM" id="MobiDB-lite"/>
    </source>
</evidence>
<dbReference type="PIRSF" id="PIRSF037299">
    <property type="entry name" value="Glycosidase_CRH1_prd"/>
    <property type="match status" value="1"/>
</dbReference>
<dbReference type="OrthoDB" id="4781at2759"/>
<evidence type="ECO:0000256" key="10">
    <source>
        <dbReference type="ARBA" id="ARBA00023288"/>
    </source>
</evidence>
<evidence type="ECO:0000256" key="6">
    <source>
        <dbReference type="ARBA" id="ARBA00022729"/>
    </source>
</evidence>
<feature type="active site" description="Proton donor" evidence="16">
    <location>
        <position position="161"/>
    </location>
</feature>
<keyword evidence="4" id="KW-0328">Glycosyltransferase</keyword>
<reference evidence="20" key="1">
    <citation type="submission" date="2020-03" db="EMBL/GenBank/DDBJ databases">
        <title>A mixture of massive structural variations and highly conserved coding sequences in Ustilaginoidea virens genome.</title>
        <authorList>
            <person name="Zhang K."/>
            <person name="Zhao Z."/>
            <person name="Zhang Z."/>
            <person name="Li Y."/>
            <person name="Hsiang T."/>
            <person name="Sun W."/>
        </authorList>
    </citation>
    <scope>NUCLEOTIDE SEQUENCE</scope>
    <source>
        <strain evidence="20">UV-8b</strain>
    </source>
</reference>
<feature type="compositionally biased region" description="Low complexity" evidence="17">
    <location>
        <begin position="341"/>
        <end position="361"/>
    </location>
</feature>
<dbReference type="EC" id="3.2.-.-" evidence="15"/>
<accession>A0A8E5ML62</accession>
<gene>
    <name evidence="20" type="ORF">UV8b_07827</name>
</gene>
<dbReference type="InterPro" id="IPR013320">
    <property type="entry name" value="ConA-like_dom_sf"/>
</dbReference>
<evidence type="ECO:0000256" key="12">
    <source>
        <dbReference type="ARBA" id="ARBA00023316"/>
    </source>
</evidence>
<proteinExistence type="inferred from homology"/>
<feature type="compositionally biased region" description="Low complexity" evidence="17">
    <location>
        <begin position="377"/>
        <end position="393"/>
    </location>
</feature>
<dbReference type="GO" id="GO:0009277">
    <property type="term" value="C:fungal-type cell wall"/>
    <property type="evidence" value="ECO:0007669"/>
    <property type="project" value="TreeGrafter"/>
</dbReference>
<organism evidence="20 21">
    <name type="scientific">Ustilaginoidea virens</name>
    <name type="common">Rice false smut fungus</name>
    <name type="synonym">Villosiclava virens</name>
    <dbReference type="NCBI Taxonomy" id="1159556"/>
    <lineage>
        <taxon>Eukaryota</taxon>
        <taxon>Fungi</taxon>
        <taxon>Dikarya</taxon>
        <taxon>Ascomycota</taxon>
        <taxon>Pezizomycotina</taxon>
        <taxon>Sordariomycetes</taxon>
        <taxon>Hypocreomycetidae</taxon>
        <taxon>Hypocreales</taxon>
        <taxon>Clavicipitaceae</taxon>
        <taxon>Ustilaginoidea</taxon>
    </lineage>
</organism>
<comment type="similarity">
    <text evidence="13">Belongs to the glycosyl hydrolase 16 family. CRH1 subfamily.</text>
</comment>
<dbReference type="PANTHER" id="PTHR10963">
    <property type="entry name" value="GLYCOSYL HYDROLASE-RELATED"/>
    <property type="match status" value="1"/>
</dbReference>
<evidence type="ECO:0000256" key="1">
    <source>
        <dbReference type="ARBA" id="ARBA00000822"/>
    </source>
</evidence>
<feature type="domain" description="GH16" evidence="19">
    <location>
        <begin position="57"/>
        <end position="271"/>
    </location>
</feature>
<evidence type="ECO:0000256" key="8">
    <source>
        <dbReference type="ARBA" id="ARBA00023136"/>
    </source>
</evidence>
<dbReference type="RefSeq" id="XP_043001259.1">
    <property type="nucleotide sequence ID" value="XM_043145324.1"/>
</dbReference>
<keyword evidence="6 18" id="KW-0732">Signal</keyword>
<dbReference type="Proteomes" id="UP000027002">
    <property type="component" value="Chromosome 7"/>
</dbReference>
<dbReference type="SUPFAM" id="SSF49899">
    <property type="entry name" value="Concanavalin A-like lectins/glucanases"/>
    <property type="match status" value="1"/>
</dbReference>
<sequence length="470" mass="48458">MLRSLAIATLLPACAVLAAKCDLNNKCPQDSPCCSQYGECGIGAYCLGGCDPRMSYNLSACVPAPVCQDRTTKFTTLDSIVDISSYYGDASKKDWVAQGEPALLDGNVLLTMPKNSVGTVLASTTYMWYGNVKARFKTSRGAGVITAFILLSDVKDEIDYEFVGVDLKTAQTNYYFQGITNYHNSGNISLSDTFYNYHDYEIRWTPDKIEWLIDGQVGRTKLRSDTWNATSQNWMYPQTPARVQLSIWPGGAATNAKGTVDWAGGPIDWNAPDIKNVGYFYATFAEVSIQCYNAKSGPGTNSGKSYTYNSVTTTNNTVVDGNGDTVLGSFQGTGWDLKKGSSSSSSSSSGNQASASQSGSSPANTAAMIPGGGNGASGQDHGSSGSSSGSSSSSGGGSGDGGSTPGGSGASSGSGSPSNNCPVGSFSQDCSGASSSSSSSKKSSGSKTGSCAGAGALAVMIAGLVLHCCL</sequence>
<evidence type="ECO:0000256" key="13">
    <source>
        <dbReference type="ARBA" id="ARBA00038074"/>
    </source>
</evidence>
<evidence type="ECO:0000256" key="3">
    <source>
        <dbReference type="ARBA" id="ARBA00022622"/>
    </source>
</evidence>